<protein>
    <submittedName>
        <fullName evidence="1">Uncharacterized protein</fullName>
    </submittedName>
</protein>
<evidence type="ECO:0000313" key="2">
    <source>
        <dbReference type="Proteomes" id="UP000306740"/>
    </source>
</evidence>
<accession>A0A5C4M579</accession>
<comment type="caution">
    <text evidence="1">The sequence shown here is derived from an EMBL/GenBank/DDBJ whole genome shotgun (WGS) entry which is preliminary data.</text>
</comment>
<name>A0A5C4M579_9ACTN</name>
<organism evidence="1 2">
    <name type="scientific">Mumia zhuanghuii</name>
    <dbReference type="NCBI Taxonomy" id="2585211"/>
    <lineage>
        <taxon>Bacteria</taxon>
        <taxon>Bacillati</taxon>
        <taxon>Actinomycetota</taxon>
        <taxon>Actinomycetes</taxon>
        <taxon>Propionibacteriales</taxon>
        <taxon>Nocardioidaceae</taxon>
        <taxon>Mumia</taxon>
    </lineage>
</organism>
<dbReference type="AlphaFoldDB" id="A0A5C4M579"/>
<sequence length="203" mass="23006">MEVPLVEKLLQPHPGALDLDARSARRRLRPLLAELGERHEHAERAVREPVAFVSELGRVQLLLQWPERRDDLLRALLQRERPPLEWLRDEQEPQRVGDVLLDEAPAAALGGFQQPPQELEEALPLGEEPELSQRPGLLVRGPGRQLEVRPQRRSWPARHHALLLADELAAVLLQLAVQEEHEVSRLVAVQLQVVCRKAKSSPS</sequence>
<evidence type="ECO:0000313" key="1">
    <source>
        <dbReference type="EMBL" id="TNC28415.1"/>
    </source>
</evidence>
<gene>
    <name evidence="1" type="ORF">FHE65_33890</name>
</gene>
<reference evidence="1 2" key="1">
    <citation type="submission" date="2019-05" db="EMBL/GenBank/DDBJ databases">
        <title>Mumia sp. nov., isolated from the intestinal contents of plateau pika (Ochotona curzoniae) in the Qinghai-Tibet plateau of China.</title>
        <authorList>
            <person name="Tian Z."/>
        </authorList>
    </citation>
    <scope>NUCLEOTIDE SEQUENCE [LARGE SCALE GENOMIC DNA]</scope>
    <source>
        <strain evidence="2">527</strain>
    </source>
</reference>
<dbReference type="Proteomes" id="UP000306740">
    <property type="component" value="Unassembled WGS sequence"/>
</dbReference>
<dbReference type="EMBL" id="VDFR01000234">
    <property type="protein sequence ID" value="TNC28415.1"/>
    <property type="molecule type" value="Genomic_DNA"/>
</dbReference>
<dbReference type="RefSeq" id="WP_139107317.1">
    <property type="nucleotide sequence ID" value="NZ_VDFR01000234.1"/>
</dbReference>
<proteinExistence type="predicted"/>